<dbReference type="GO" id="GO:0006508">
    <property type="term" value="P:proteolysis"/>
    <property type="evidence" value="ECO:0007669"/>
    <property type="project" value="InterPro"/>
</dbReference>
<dbReference type="AlphaFoldDB" id="A0A1Y6FIQ4"/>
<dbReference type="InterPro" id="IPR045175">
    <property type="entry name" value="M28_fam"/>
</dbReference>
<name>A0A1Y6FIQ4_9SPHN</name>
<accession>A0A1Y6FIQ4</accession>
<evidence type="ECO:0000313" key="3">
    <source>
        <dbReference type="EMBL" id="SMQ74725.1"/>
    </source>
</evidence>
<dbReference type="Gene3D" id="3.40.630.10">
    <property type="entry name" value="Zn peptidases"/>
    <property type="match status" value="1"/>
</dbReference>
<dbReference type="Pfam" id="PF04389">
    <property type="entry name" value="Peptidase_M28"/>
    <property type="match status" value="1"/>
</dbReference>
<feature type="chain" id="PRO_5012486847" evidence="1">
    <location>
        <begin position="23"/>
        <end position="493"/>
    </location>
</feature>
<keyword evidence="1" id="KW-0732">Signal</keyword>
<dbReference type="InterPro" id="IPR007484">
    <property type="entry name" value="Peptidase_M28"/>
</dbReference>
<dbReference type="SUPFAM" id="SSF53187">
    <property type="entry name" value="Zn-dependent exopeptidases"/>
    <property type="match status" value="1"/>
</dbReference>
<protein>
    <submittedName>
        <fullName evidence="3">Peptidase family M28</fullName>
    </submittedName>
</protein>
<sequence length="493" mass="52772">MRKGICSSLILAALAFLASACATVPTGQVPKSEFAALETAIAGHITTLASDEYLGRRPGTEGEALTLDYLQRELEAAGFVSGTNDPGNPWRAPVPLISTLPEDGSARLRFGRREVVLDTEDTLVLTNWQRSLVNGSDMLFVGRLGDEVSEAEVRGKVIVLLADPGQSASRRDDFFTKGAGAVITVVNDEEDVEALRIARSTERFQLDGFDVDELSVFTTAAAMSKALGQERWSELETKASEDGFTPVALQPKAVIEAASRRREVPSSNLIGMLPGTDPESGAVLLLAHWDHFGNCGVEGDEDRLCNGAADNASGLAVMLELGKRLAAQGPYDRDIYVLATTAEEWGLLGAQAFAENPPVPLEDIVAAFNFDTVAIAPRGTAVGFVGEGRTALDTIVREVVNESGRGFGSPILAEQFLQRQDGWALLQRDVPSVVISSAFGNEETLNAYLAARYHQAGDEAEMVELGGAIEDLLLHEELVKRIADTARYPAVGE</sequence>
<feature type="domain" description="Peptidase M28" evidence="2">
    <location>
        <begin position="268"/>
        <end position="464"/>
    </location>
</feature>
<organism evidence="3 4">
    <name type="scientific">Altererythrobacter xiamenensis</name>
    <dbReference type="NCBI Taxonomy" id="1316679"/>
    <lineage>
        <taxon>Bacteria</taxon>
        <taxon>Pseudomonadati</taxon>
        <taxon>Pseudomonadota</taxon>
        <taxon>Alphaproteobacteria</taxon>
        <taxon>Sphingomonadales</taxon>
        <taxon>Erythrobacteraceae</taxon>
        <taxon>Altererythrobacter</taxon>
    </lineage>
</organism>
<dbReference type="PROSITE" id="PS51257">
    <property type="entry name" value="PROKAR_LIPOPROTEIN"/>
    <property type="match status" value="1"/>
</dbReference>
<evidence type="ECO:0000259" key="2">
    <source>
        <dbReference type="Pfam" id="PF04389"/>
    </source>
</evidence>
<dbReference type="Proteomes" id="UP000194420">
    <property type="component" value="Unassembled WGS sequence"/>
</dbReference>
<dbReference type="GO" id="GO:0008235">
    <property type="term" value="F:metalloexopeptidase activity"/>
    <property type="evidence" value="ECO:0007669"/>
    <property type="project" value="InterPro"/>
</dbReference>
<evidence type="ECO:0000256" key="1">
    <source>
        <dbReference type="SAM" id="SignalP"/>
    </source>
</evidence>
<dbReference type="EMBL" id="FXWG01000003">
    <property type="protein sequence ID" value="SMQ74725.1"/>
    <property type="molecule type" value="Genomic_DNA"/>
</dbReference>
<keyword evidence="4" id="KW-1185">Reference proteome</keyword>
<dbReference type="PANTHER" id="PTHR12147:SF26">
    <property type="entry name" value="PEPTIDASE M28 DOMAIN-CONTAINING PROTEIN"/>
    <property type="match status" value="1"/>
</dbReference>
<dbReference type="PANTHER" id="PTHR12147">
    <property type="entry name" value="METALLOPEPTIDASE M28 FAMILY MEMBER"/>
    <property type="match status" value="1"/>
</dbReference>
<reference evidence="4" key="1">
    <citation type="submission" date="2017-04" db="EMBL/GenBank/DDBJ databases">
        <authorList>
            <person name="Varghese N."/>
            <person name="Submissions S."/>
        </authorList>
    </citation>
    <scope>NUCLEOTIDE SEQUENCE [LARGE SCALE GENOMIC DNA]</scope>
</reference>
<feature type="signal peptide" evidence="1">
    <location>
        <begin position="1"/>
        <end position="22"/>
    </location>
</feature>
<gene>
    <name evidence="3" type="ORF">SAMN06297468_2897</name>
</gene>
<proteinExistence type="predicted"/>
<evidence type="ECO:0000313" key="4">
    <source>
        <dbReference type="Proteomes" id="UP000194420"/>
    </source>
</evidence>